<dbReference type="Proteomes" id="UP001152130">
    <property type="component" value="Unassembled WGS sequence"/>
</dbReference>
<dbReference type="AlphaFoldDB" id="A0A9W8PJE7"/>
<evidence type="ECO:0000313" key="3">
    <source>
        <dbReference type="Proteomes" id="UP001152130"/>
    </source>
</evidence>
<feature type="compositionally biased region" description="Acidic residues" evidence="1">
    <location>
        <begin position="108"/>
        <end position="123"/>
    </location>
</feature>
<accession>A0A9W8PJE7</accession>
<dbReference type="OrthoDB" id="5038369at2759"/>
<proteinExistence type="predicted"/>
<reference evidence="2" key="1">
    <citation type="submission" date="2022-10" db="EMBL/GenBank/DDBJ databases">
        <title>Fusarium specimens isolated from Avocado Roots.</title>
        <authorList>
            <person name="Stajich J."/>
            <person name="Roper C."/>
            <person name="Heimlech-Rivalta G."/>
        </authorList>
    </citation>
    <scope>NUCLEOTIDE SEQUENCE</scope>
    <source>
        <strain evidence="2">CF00143</strain>
    </source>
</reference>
<name>A0A9W8PJE7_9HYPO</name>
<comment type="caution">
    <text evidence="2">The sequence shown here is derived from an EMBL/GenBank/DDBJ whole genome shotgun (WGS) entry which is preliminary data.</text>
</comment>
<evidence type="ECO:0000313" key="2">
    <source>
        <dbReference type="EMBL" id="KAJ4006977.1"/>
    </source>
</evidence>
<dbReference type="EMBL" id="JAPDHF010000018">
    <property type="protein sequence ID" value="KAJ4006977.1"/>
    <property type="molecule type" value="Genomic_DNA"/>
</dbReference>
<sequence>MVTTRSQSKAAAAALVSLTPSSPTTPAKPVKSESHSPLQSPEPPSPRLRKRKRARASSDSPKPQKLRRKDSTPLASPRPQAPDWLPELIAEPDPDLPSPPQTPAGSDIETDGEDESSDIEDPTSEPKLFAQNFEAKDWSLVSGRESLEFFQAFPHDKHSTLCVPHLLSLAKEWYWRRKPTVNAQLNLMLQDGVRSKPDFSDLALPICEDTWTIKDVESFKEELDEKITAAATAADREYCRLTLLTRHPPVCEIFETRAHVRCALCARSQDLTPPPFYPHVPHFNMPNNFLDGMIQRRNDEVVRILRCGHETPIMILGTSEEDSYTECEECGHQQEVELGLFPPLKHAIKIPGARIPVEVAPSRSMELNSKFMHVDVGGIHIVVDHCTGEPLIRFRSTRFSQAHEQELYDYHDQGAIRILKNAELGSHDGGNDGPYWRQGAFNPTTSCTGSFENCACH</sequence>
<feature type="region of interest" description="Disordered" evidence="1">
    <location>
        <begin position="1"/>
        <end position="125"/>
    </location>
</feature>
<evidence type="ECO:0000256" key="1">
    <source>
        <dbReference type="SAM" id="MobiDB-lite"/>
    </source>
</evidence>
<protein>
    <submittedName>
        <fullName evidence="2">Uncharacterized protein</fullName>
    </submittedName>
</protein>
<gene>
    <name evidence="2" type="ORF">NW766_010385</name>
</gene>
<organism evidence="2 3">
    <name type="scientific">Fusarium irregulare</name>
    <dbReference type="NCBI Taxonomy" id="2494466"/>
    <lineage>
        <taxon>Eukaryota</taxon>
        <taxon>Fungi</taxon>
        <taxon>Dikarya</taxon>
        <taxon>Ascomycota</taxon>
        <taxon>Pezizomycotina</taxon>
        <taxon>Sordariomycetes</taxon>
        <taxon>Hypocreomycetidae</taxon>
        <taxon>Hypocreales</taxon>
        <taxon>Nectriaceae</taxon>
        <taxon>Fusarium</taxon>
        <taxon>Fusarium incarnatum-equiseti species complex</taxon>
    </lineage>
</organism>
<keyword evidence="3" id="KW-1185">Reference proteome</keyword>